<dbReference type="AlphaFoldDB" id="A0A058ZTN5"/>
<keyword evidence="4" id="KW-1185">Reference proteome</keyword>
<reference evidence="2" key="2">
    <citation type="journal article" date="2014" name="Nature">
        <title>The genome of Eucalyptus grandis.</title>
        <authorList>
            <person name="Myburg A.A."/>
            <person name="Grattapaglia D."/>
            <person name="Tuskan G.A."/>
            <person name="Hellsten U."/>
            <person name="Hayes R.D."/>
            <person name="Grimwood J."/>
            <person name="Jenkins J."/>
            <person name="Lindquist E."/>
            <person name="Tice H."/>
            <person name="Bauer D."/>
            <person name="Goodstein D.M."/>
            <person name="Dubchak I."/>
            <person name="Poliakov A."/>
            <person name="Mizrachi E."/>
            <person name="Kullan A.R."/>
            <person name="Hussey S.G."/>
            <person name="Pinard D."/>
            <person name="van der Merwe K."/>
            <person name="Singh P."/>
            <person name="van Jaarsveld I."/>
            <person name="Silva-Junior O.B."/>
            <person name="Togawa R.C."/>
            <person name="Pappas M.R."/>
            <person name="Faria D.A."/>
            <person name="Sansaloni C.P."/>
            <person name="Petroli C.D."/>
            <person name="Yang X."/>
            <person name="Ranjan P."/>
            <person name="Tschaplinski T.J."/>
            <person name="Ye C.Y."/>
            <person name="Li T."/>
            <person name="Sterck L."/>
            <person name="Vanneste K."/>
            <person name="Murat F."/>
            <person name="Soler M."/>
            <person name="Clemente H.S."/>
            <person name="Saidi N."/>
            <person name="Cassan-Wang H."/>
            <person name="Dunand C."/>
            <person name="Hefer C.A."/>
            <person name="Bornberg-Bauer E."/>
            <person name="Kersting A.R."/>
            <person name="Vining K."/>
            <person name="Amarasinghe V."/>
            <person name="Ranik M."/>
            <person name="Naithani S."/>
            <person name="Elser J."/>
            <person name="Boyd A.E."/>
            <person name="Liston A."/>
            <person name="Spatafora J.W."/>
            <person name="Dharmwardhana P."/>
            <person name="Raja R."/>
            <person name="Sullivan C."/>
            <person name="Romanel E."/>
            <person name="Alves-Ferreira M."/>
            <person name="Kulheim C."/>
            <person name="Foley W."/>
            <person name="Carocha V."/>
            <person name="Paiva J."/>
            <person name="Kudrna D."/>
            <person name="Brommonschenkel S.H."/>
            <person name="Pasquali G."/>
            <person name="Byrne M."/>
            <person name="Rigault P."/>
            <person name="Tibbits J."/>
            <person name="Spokevicius A."/>
            <person name="Jones R.C."/>
            <person name="Steane D.A."/>
            <person name="Vaillancourt R.E."/>
            <person name="Potts B.M."/>
            <person name="Joubert F."/>
            <person name="Barry K."/>
            <person name="Pappas G.J."/>
            <person name="Strauss S.H."/>
            <person name="Jaiswal P."/>
            <person name="Grima-Pettenati J."/>
            <person name="Salse J."/>
            <person name="Van de Peer Y."/>
            <person name="Rokhsar D.S."/>
            <person name="Schmutz J."/>
        </authorList>
    </citation>
    <scope>NUCLEOTIDE SEQUENCE</scope>
    <source>
        <tissue evidence="2">Leaf extractions</tissue>
    </source>
</reference>
<reference evidence="2" key="4">
    <citation type="submission" date="2023-07" db="EMBL/GenBank/DDBJ databases">
        <authorList>
            <person name="Myburg A.A."/>
            <person name="Grattapaglia D."/>
            <person name="Tuskan G.A."/>
            <person name="Hellsten U."/>
            <person name="Hayes R.D."/>
            <person name="Grimwood J."/>
            <person name="Jenkins J."/>
            <person name="Lindquist E."/>
            <person name="Tice H."/>
            <person name="Bauer D."/>
            <person name="Goodstein D.M."/>
            <person name="Dubchak I."/>
            <person name="Poliakov A."/>
            <person name="Mizrachi E."/>
            <person name="Kullan A.R."/>
            <person name="Hussey S.G."/>
            <person name="Pinard D."/>
            <person name="Van D.M."/>
            <person name="Singh P."/>
            <person name="Van J.I."/>
            <person name="Silva-Junior O.B."/>
            <person name="Togawa R.C."/>
            <person name="Pappas M.R."/>
            <person name="Faria D.A."/>
            <person name="Sansaloni C.P."/>
            <person name="Petroli C.D."/>
            <person name="Yang X."/>
            <person name="Ranjan P."/>
            <person name="Tschaplinski T.J."/>
            <person name="Ye C.Y."/>
            <person name="Li T."/>
            <person name="Sterck L."/>
            <person name="Vanneste K."/>
            <person name="Murat F."/>
            <person name="Soler M."/>
            <person name="Clemente H.S."/>
            <person name="Saidi N."/>
            <person name="Cassan-Wang H."/>
            <person name="Dunand C."/>
            <person name="Hefer C.A."/>
            <person name="Bornberg-Bauer E."/>
            <person name="Kersting A.R."/>
            <person name="Vining K."/>
            <person name="Amarasinghe V."/>
            <person name="Ranik M."/>
            <person name="Naithani S."/>
            <person name="Elser J."/>
            <person name="Boyd A.E."/>
            <person name="Liston A."/>
            <person name="Spatafora J.W."/>
            <person name="Dharmwardhana P."/>
            <person name="Raja R."/>
            <person name="Sullivan C."/>
            <person name="Romanel E."/>
            <person name="Alves-Ferreira M."/>
            <person name="Kulheim C."/>
            <person name="Foley W."/>
            <person name="Carocha V."/>
            <person name="Paiva J."/>
            <person name="Kudrna D."/>
            <person name="Brommonschenkel S.H."/>
            <person name="Pasquali G."/>
            <person name="Byrne M."/>
            <person name="Rigault P."/>
            <person name="Tibbits J."/>
            <person name="Spokevicius A."/>
            <person name="Jones R.C."/>
            <person name="Steane D.A."/>
            <person name="Vaillancourt R.E."/>
            <person name="Potts B.M."/>
            <person name="Joubert F."/>
            <person name="Barry K."/>
            <person name="Pappas G.J."/>
            <person name="Strauss S.H."/>
            <person name="Jaiswal P."/>
            <person name="Grima-Pettenati J."/>
            <person name="Salse J."/>
            <person name="Van D.P."/>
            <person name="Rokhsar D.S."/>
            <person name="Schmutz J."/>
        </authorList>
    </citation>
    <scope>NUCLEOTIDE SEQUENCE</scope>
    <source>
        <tissue evidence="2">Leaf extractions</tissue>
    </source>
</reference>
<name>A0A058ZTN5_EUCGR</name>
<proteinExistence type="predicted"/>
<dbReference type="EMBL" id="KK199368">
    <property type="protein sequence ID" value="KCW44385.1"/>
    <property type="molecule type" value="Genomic_DNA"/>
</dbReference>
<gene>
    <name evidence="3" type="ORF">EUGRSUZ_L02137</name>
</gene>
<dbReference type="InParanoid" id="A0A058ZTN5"/>
<dbReference type="Proteomes" id="UP000030711">
    <property type="component" value="Unassembled WGS sequence"/>
</dbReference>
<reference evidence="2" key="3">
    <citation type="submission" date="2023-04" db="EMBL/GenBank/DDBJ databases">
        <title>WGS assembly of Eucalyptus grandis.</title>
        <authorList>
            <person name="Myburg A."/>
            <person name="Grattapaglia D."/>
            <person name="Tuskan G."/>
            <person name="Hellsten U."/>
            <person name="Hayes R."/>
            <person name="Grimwood J."/>
            <person name="Jenkins J."/>
            <person name="Lindquist E."/>
            <person name="Tice H."/>
            <person name="Bauer D."/>
            <person name="Goodstein D."/>
            <person name="Dubchak I."/>
            <person name="Poliakov A."/>
            <person name="Mizrachi E."/>
            <person name="Kullan A."/>
            <person name="Hussey S."/>
            <person name="Pinard D."/>
            <person name="Van D."/>
            <person name="Singh P."/>
            <person name="Van J."/>
            <person name="Silva-Junior O."/>
            <person name="Togawa R."/>
            <person name="Pappas M."/>
            <person name="Faria D."/>
            <person name="Sansaloni C."/>
            <person name="Petroli C."/>
            <person name="Yang X."/>
            <person name="Ranjan P."/>
            <person name="Tschaplinski T."/>
            <person name="Ye C."/>
            <person name="Li T."/>
            <person name="Sterck L."/>
            <person name="Vanneste K."/>
            <person name="Murat F."/>
            <person name="Soler M."/>
            <person name="Clemente H."/>
            <person name="Saidi N."/>
            <person name="Cassan-Wang H."/>
            <person name="Dunand C."/>
            <person name="Hefer C."/>
            <person name="Bornberg-Bauer E."/>
            <person name="Kersting A."/>
            <person name="Vining K."/>
            <person name="Amarasinghe V."/>
            <person name="Ranik M."/>
            <person name="Naithani S."/>
            <person name="Elser J."/>
            <person name="Boyd A."/>
            <person name="Liston A."/>
            <person name="Spatafora J."/>
            <person name="Dharmwardhana P."/>
            <person name="Raja R."/>
            <person name="Sullivan C."/>
            <person name="Romanel E."/>
            <person name="Alves-Ferreira M."/>
            <person name="Kulheim C."/>
            <person name="Foley W."/>
            <person name="Carocha V."/>
            <person name="Paiva J."/>
            <person name="Kudrna D."/>
            <person name="Brommonschenkel S."/>
            <person name="Pasquali G."/>
            <person name="Byrne M."/>
            <person name="Rigault P."/>
            <person name="Tibbits J."/>
            <person name="Spokevicius A."/>
            <person name="Jones R."/>
            <person name="Steane D."/>
            <person name="Vaillancourt R."/>
            <person name="Potts B."/>
            <person name="Joubert F."/>
            <person name="Barry K."/>
            <person name="Pappas G."/>
            <person name="Strauss S."/>
            <person name="Jaiswal P."/>
            <person name="Grima-Pettenati J."/>
            <person name="Salse J."/>
            <person name="Van D."/>
            <person name="Rokhsar D."/>
            <person name="Schmutz J."/>
        </authorList>
    </citation>
    <scope>NUCLEOTIDE SEQUENCE</scope>
    <source>
        <tissue evidence="2">Leaf extractions</tissue>
    </source>
</reference>
<protein>
    <submittedName>
        <fullName evidence="3">Uncharacterized protein</fullName>
    </submittedName>
</protein>
<evidence type="ECO:0000313" key="3">
    <source>
        <dbReference type="EMBL" id="KCW44385.1"/>
    </source>
</evidence>
<evidence type="ECO:0000313" key="2">
    <source>
        <dbReference type="EMBL" id="KAK2632004.1"/>
    </source>
</evidence>
<reference evidence="3" key="1">
    <citation type="submission" date="2013-07" db="EMBL/GenBank/DDBJ databases">
        <title>The genome of Eucalyptus grandis.</title>
        <authorList>
            <person name="Schmutz J."/>
            <person name="Hayes R."/>
            <person name="Myburg A."/>
            <person name="Tuskan G."/>
            <person name="Grattapaglia D."/>
            <person name="Rokhsar D.S."/>
        </authorList>
    </citation>
    <scope>NUCLEOTIDE SEQUENCE</scope>
    <source>
        <tissue evidence="3">Leaf extractions</tissue>
    </source>
</reference>
<accession>A0A058ZTN5</accession>
<feature type="region of interest" description="Disordered" evidence="1">
    <location>
        <begin position="96"/>
        <end position="130"/>
    </location>
</feature>
<dbReference type="Gramene" id="KCW44385">
    <property type="protein sequence ID" value="KCW44385"/>
    <property type="gene ID" value="EUGRSUZ_L02137"/>
</dbReference>
<evidence type="ECO:0000313" key="4">
    <source>
        <dbReference type="Proteomes" id="UP000030711"/>
    </source>
</evidence>
<evidence type="ECO:0000256" key="1">
    <source>
        <dbReference type="SAM" id="MobiDB-lite"/>
    </source>
</evidence>
<organism evidence="3">
    <name type="scientific">Eucalyptus grandis</name>
    <name type="common">Flooded gum</name>
    <dbReference type="NCBI Taxonomy" id="71139"/>
    <lineage>
        <taxon>Eukaryota</taxon>
        <taxon>Viridiplantae</taxon>
        <taxon>Streptophyta</taxon>
        <taxon>Embryophyta</taxon>
        <taxon>Tracheophyta</taxon>
        <taxon>Spermatophyta</taxon>
        <taxon>Magnoliopsida</taxon>
        <taxon>eudicotyledons</taxon>
        <taxon>Gunneridae</taxon>
        <taxon>Pentapetalae</taxon>
        <taxon>rosids</taxon>
        <taxon>malvids</taxon>
        <taxon>Myrtales</taxon>
        <taxon>Myrtaceae</taxon>
        <taxon>Myrtoideae</taxon>
        <taxon>Eucalypteae</taxon>
        <taxon>Eucalyptus</taxon>
    </lineage>
</organism>
<dbReference type="EMBL" id="MU848851">
    <property type="protein sequence ID" value="KAK2632004.1"/>
    <property type="molecule type" value="Genomic_DNA"/>
</dbReference>
<sequence>MSSLFASVFKEALPHGFIPIAQSVVLVKLWVKIDVGVYARYVRQGKPHRPRAMHLHVDNWGLIKGELTLPVPDLAARRRLADGLEELGHKAELQLERPAFPRPEQRQAQEVPRAARNPGRLPRHLFSLSS</sequence>